<organism evidence="1 2">
    <name type="scientific">Boeremia exigua</name>
    <dbReference type="NCBI Taxonomy" id="749465"/>
    <lineage>
        <taxon>Eukaryota</taxon>
        <taxon>Fungi</taxon>
        <taxon>Dikarya</taxon>
        <taxon>Ascomycota</taxon>
        <taxon>Pezizomycotina</taxon>
        <taxon>Dothideomycetes</taxon>
        <taxon>Pleosporomycetidae</taxon>
        <taxon>Pleosporales</taxon>
        <taxon>Pleosporineae</taxon>
        <taxon>Didymellaceae</taxon>
        <taxon>Boeremia</taxon>
    </lineage>
</organism>
<dbReference type="Proteomes" id="UP001153331">
    <property type="component" value="Unassembled WGS sequence"/>
</dbReference>
<comment type="caution">
    <text evidence="1">The sequence shown here is derived from an EMBL/GenBank/DDBJ whole genome shotgun (WGS) entry which is preliminary data.</text>
</comment>
<gene>
    <name evidence="1" type="ORF">OPT61_g4933</name>
</gene>
<accession>A0ACC2ICD8</accession>
<reference evidence="1" key="1">
    <citation type="submission" date="2022-11" db="EMBL/GenBank/DDBJ databases">
        <title>Genome Sequence of Boeremia exigua.</title>
        <authorList>
            <person name="Buettner E."/>
        </authorList>
    </citation>
    <scope>NUCLEOTIDE SEQUENCE</scope>
    <source>
        <strain evidence="1">CU02</strain>
    </source>
</reference>
<evidence type="ECO:0000313" key="2">
    <source>
        <dbReference type="Proteomes" id="UP001153331"/>
    </source>
</evidence>
<proteinExistence type="predicted"/>
<protein>
    <submittedName>
        <fullName evidence="1">Uncharacterized protein</fullName>
    </submittedName>
</protein>
<sequence length="151" mass="16586">MYMSVARPCHGPVEDRATETCVRHIDQNSDYRVEPQKWETLPAISAPPVRGTSFANTAVCLERVMNETSSPDEPDRELTDLAATLVTPDLVARLPEHHSMSVMTSETRTTVTEAPLVYSQTGRKATWHTAENVYDIASTGRCGALTITLPG</sequence>
<name>A0ACC2ICD8_9PLEO</name>
<dbReference type="EMBL" id="JAPHNI010000298">
    <property type="protein sequence ID" value="KAJ8112783.1"/>
    <property type="molecule type" value="Genomic_DNA"/>
</dbReference>
<keyword evidence="2" id="KW-1185">Reference proteome</keyword>
<evidence type="ECO:0000313" key="1">
    <source>
        <dbReference type="EMBL" id="KAJ8112783.1"/>
    </source>
</evidence>